<comment type="caution">
    <text evidence="1">The sequence shown here is derived from an EMBL/GenBank/DDBJ whole genome shotgun (WGS) entry which is preliminary data.</text>
</comment>
<proteinExistence type="predicted"/>
<reference evidence="2" key="1">
    <citation type="journal article" date="2019" name="Int. J. Syst. Evol. Microbiol.">
        <title>The Global Catalogue of Microorganisms (GCM) 10K type strain sequencing project: providing services to taxonomists for standard genome sequencing and annotation.</title>
        <authorList>
            <consortium name="The Broad Institute Genomics Platform"/>
            <consortium name="The Broad Institute Genome Sequencing Center for Infectious Disease"/>
            <person name="Wu L."/>
            <person name="Ma J."/>
        </authorList>
    </citation>
    <scope>NUCLEOTIDE SEQUENCE [LARGE SCALE GENOMIC DNA]</scope>
    <source>
        <strain evidence="2">CCUG 73951</strain>
    </source>
</reference>
<sequence>MWLGRGKIEESVREVDGLVLVNIKIERKDRQTRIVSIRIKARPEGNKVFDAEYETSQSEVYAYYGAKEHVNKFLQDNDYVIDVETTNATLPTVRTTNKRSR</sequence>
<protein>
    <submittedName>
        <fullName evidence="1">Uncharacterized protein</fullName>
    </submittedName>
</protein>
<evidence type="ECO:0000313" key="1">
    <source>
        <dbReference type="EMBL" id="MFC7321962.1"/>
    </source>
</evidence>
<accession>A0ABW2K6L4</accession>
<gene>
    <name evidence="1" type="ORF">ACFQMN_13830</name>
</gene>
<name>A0ABW2K6L4_9BACI</name>
<organism evidence="1 2">
    <name type="scientific">Halobacillus campisalis</name>
    <dbReference type="NCBI Taxonomy" id="435909"/>
    <lineage>
        <taxon>Bacteria</taxon>
        <taxon>Bacillati</taxon>
        <taxon>Bacillota</taxon>
        <taxon>Bacilli</taxon>
        <taxon>Bacillales</taxon>
        <taxon>Bacillaceae</taxon>
        <taxon>Halobacillus</taxon>
    </lineage>
</organism>
<dbReference type="Proteomes" id="UP001596494">
    <property type="component" value="Unassembled WGS sequence"/>
</dbReference>
<evidence type="ECO:0000313" key="2">
    <source>
        <dbReference type="Proteomes" id="UP001596494"/>
    </source>
</evidence>
<dbReference type="EMBL" id="JBHTBY010000011">
    <property type="protein sequence ID" value="MFC7321962.1"/>
    <property type="molecule type" value="Genomic_DNA"/>
</dbReference>
<dbReference type="RefSeq" id="WP_289215887.1">
    <property type="nucleotide sequence ID" value="NZ_JAPVRC010000004.1"/>
</dbReference>
<keyword evidence="2" id="KW-1185">Reference proteome</keyword>